<dbReference type="Gramene" id="Psat06G0266300-T1">
    <property type="protein sequence ID" value="KAI5396527.1"/>
    <property type="gene ID" value="KIW84_062663"/>
</dbReference>
<dbReference type="GO" id="GO:0006508">
    <property type="term" value="P:proteolysis"/>
    <property type="evidence" value="ECO:0007669"/>
    <property type="project" value="InterPro"/>
</dbReference>
<dbReference type="PROSITE" id="PS00141">
    <property type="entry name" value="ASP_PROTEASE"/>
    <property type="match status" value="1"/>
</dbReference>
<organism evidence="2 3">
    <name type="scientific">Pisum sativum</name>
    <name type="common">Garden pea</name>
    <name type="synonym">Lathyrus oleraceus</name>
    <dbReference type="NCBI Taxonomy" id="3888"/>
    <lineage>
        <taxon>Eukaryota</taxon>
        <taxon>Viridiplantae</taxon>
        <taxon>Streptophyta</taxon>
        <taxon>Embryophyta</taxon>
        <taxon>Tracheophyta</taxon>
        <taxon>Spermatophyta</taxon>
        <taxon>Magnoliopsida</taxon>
        <taxon>eudicotyledons</taxon>
        <taxon>Gunneridae</taxon>
        <taxon>Pentapetalae</taxon>
        <taxon>rosids</taxon>
        <taxon>fabids</taxon>
        <taxon>Fabales</taxon>
        <taxon>Fabaceae</taxon>
        <taxon>Papilionoideae</taxon>
        <taxon>50 kb inversion clade</taxon>
        <taxon>NPAAA clade</taxon>
        <taxon>Hologalegina</taxon>
        <taxon>IRL clade</taxon>
        <taxon>Fabeae</taxon>
        <taxon>Lathyrus</taxon>
    </lineage>
</organism>
<evidence type="ECO:0000256" key="1">
    <source>
        <dbReference type="SAM" id="MobiDB-lite"/>
    </source>
</evidence>
<sequence>MVTIGDRIEKGLRDGKISGAVATSSAPKKYFGGFQKKREGETNAVSRGYKGKQQASYGQVAAMVPIPYQQPIQQQPMYQPHHQQPRQQQNTAPPRQFKPRPPRRQLDPLPVPYSQIFPYLQKEGLLTLRELKPAVFPYPPGYDANAHCEFHMGAPGHTLENCFAFQNRVQDLIEAKVVTFTPRRPNVNTNPMPTHGDASVSAIEESDQGELILKVEEIQTPITMIGAQLLKSGLVPEELVNNENDKGLRNFIQQMLDQGELQINRRVKNKGEEEIAVVVDILYDEVNVDIPFDEVNVDIPFDEVNVEIPINPLVIEFPTPFAYEDEKAVPWIYQPRAFKQGQEDRPVVINEPNVTSIVGPAGMTRSGRVFAPRAVDASTKAKGKEVSTPVQIPVPSREMQEMHLSPKAPVTREEAEEFLRIIKKSDYKVVDQLNQTPSKISMLSLLLNSKAHRNSLLKVLSAAHITKDITIEQFDDVIACVTTGNFLGFNDDELPVEGKNHNKALHISLKCIDTILSRVLVDTGSSLNVMPKTTLIKLPMEGMNMKPSTLIVKAFDGSRRAVIGEVDLPIKIGPTFFNMTFQVLDIHPGYSCLLGRPWIHSTGAVTSTLNQKLKFITNDKMIVIGGEEDILVSHLTSFRYIEVDGEITETPFQSLEVCSRLGQSGGSEPEARQVWVRV</sequence>
<dbReference type="EMBL" id="JAMSHJ010000006">
    <property type="protein sequence ID" value="KAI5396527.1"/>
    <property type="molecule type" value="Genomic_DNA"/>
</dbReference>
<evidence type="ECO:0000313" key="3">
    <source>
        <dbReference type="Proteomes" id="UP001058974"/>
    </source>
</evidence>
<dbReference type="Proteomes" id="UP001058974">
    <property type="component" value="Chromosome 6"/>
</dbReference>
<dbReference type="GO" id="GO:0004190">
    <property type="term" value="F:aspartic-type endopeptidase activity"/>
    <property type="evidence" value="ECO:0007669"/>
    <property type="project" value="InterPro"/>
</dbReference>
<comment type="caution">
    <text evidence="2">The sequence shown here is derived from an EMBL/GenBank/DDBJ whole genome shotgun (WGS) entry which is preliminary data.</text>
</comment>
<keyword evidence="3" id="KW-1185">Reference proteome</keyword>
<dbReference type="InterPro" id="IPR021109">
    <property type="entry name" value="Peptidase_aspartic_dom_sf"/>
</dbReference>
<dbReference type="InterPro" id="IPR001969">
    <property type="entry name" value="Aspartic_peptidase_AS"/>
</dbReference>
<accession>A0A9D4W7M3</accession>
<feature type="region of interest" description="Disordered" evidence="1">
    <location>
        <begin position="75"/>
        <end position="109"/>
    </location>
</feature>
<feature type="compositionally biased region" description="Low complexity" evidence="1">
    <location>
        <begin position="75"/>
        <end position="95"/>
    </location>
</feature>
<proteinExistence type="predicted"/>
<dbReference type="PANTHER" id="PTHR32108:SF9">
    <property type="entry name" value="REVERSE TRANSCRIPTASE RNASE H-LIKE DOMAIN-CONTAINING PROTEIN"/>
    <property type="match status" value="1"/>
</dbReference>
<protein>
    <submittedName>
        <fullName evidence="2">Uncharacterized protein</fullName>
    </submittedName>
</protein>
<evidence type="ECO:0000313" key="2">
    <source>
        <dbReference type="EMBL" id="KAI5396527.1"/>
    </source>
</evidence>
<name>A0A9D4W7M3_PEA</name>
<dbReference type="CDD" id="cd00303">
    <property type="entry name" value="retropepsin_like"/>
    <property type="match status" value="1"/>
</dbReference>
<dbReference type="AlphaFoldDB" id="A0A9D4W7M3"/>
<dbReference type="PANTHER" id="PTHR32108">
    <property type="entry name" value="DNA-DIRECTED RNA POLYMERASE SUBUNIT ALPHA"/>
    <property type="match status" value="1"/>
</dbReference>
<dbReference type="SUPFAM" id="SSF50630">
    <property type="entry name" value="Acid proteases"/>
    <property type="match status" value="1"/>
</dbReference>
<reference evidence="2 3" key="1">
    <citation type="journal article" date="2022" name="Nat. Genet.">
        <title>Improved pea reference genome and pan-genome highlight genomic features and evolutionary characteristics.</title>
        <authorList>
            <person name="Yang T."/>
            <person name="Liu R."/>
            <person name="Luo Y."/>
            <person name="Hu S."/>
            <person name="Wang D."/>
            <person name="Wang C."/>
            <person name="Pandey M.K."/>
            <person name="Ge S."/>
            <person name="Xu Q."/>
            <person name="Li N."/>
            <person name="Li G."/>
            <person name="Huang Y."/>
            <person name="Saxena R.K."/>
            <person name="Ji Y."/>
            <person name="Li M."/>
            <person name="Yan X."/>
            <person name="He Y."/>
            <person name="Liu Y."/>
            <person name="Wang X."/>
            <person name="Xiang C."/>
            <person name="Varshney R.K."/>
            <person name="Ding H."/>
            <person name="Gao S."/>
            <person name="Zong X."/>
        </authorList>
    </citation>
    <scope>NUCLEOTIDE SEQUENCE [LARGE SCALE GENOMIC DNA]</scope>
    <source>
        <strain evidence="2 3">cv. Zhongwan 6</strain>
    </source>
</reference>
<dbReference type="Gene3D" id="2.40.70.10">
    <property type="entry name" value="Acid Proteases"/>
    <property type="match status" value="1"/>
</dbReference>
<gene>
    <name evidence="2" type="ORF">KIW84_062663</name>
</gene>